<evidence type="ECO:0000313" key="1">
    <source>
        <dbReference type="EMBL" id="KAI0034998.1"/>
    </source>
</evidence>
<reference evidence="1" key="1">
    <citation type="submission" date="2021-02" db="EMBL/GenBank/DDBJ databases">
        <authorList>
            <consortium name="DOE Joint Genome Institute"/>
            <person name="Ahrendt S."/>
            <person name="Looney B.P."/>
            <person name="Miyauchi S."/>
            <person name="Morin E."/>
            <person name="Drula E."/>
            <person name="Courty P.E."/>
            <person name="Chicoki N."/>
            <person name="Fauchery L."/>
            <person name="Kohler A."/>
            <person name="Kuo A."/>
            <person name="Labutti K."/>
            <person name="Pangilinan J."/>
            <person name="Lipzen A."/>
            <person name="Riley R."/>
            <person name="Andreopoulos W."/>
            <person name="He G."/>
            <person name="Johnson J."/>
            <person name="Barry K.W."/>
            <person name="Grigoriev I.V."/>
            <person name="Nagy L."/>
            <person name="Hibbett D."/>
            <person name="Henrissat B."/>
            <person name="Matheny P.B."/>
            <person name="Labbe J."/>
            <person name="Martin F."/>
        </authorList>
    </citation>
    <scope>NUCLEOTIDE SEQUENCE</scope>
    <source>
        <strain evidence="1">EC-137</strain>
    </source>
</reference>
<organism evidence="1 2">
    <name type="scientific">Vararia minispora EC-137</name>
    <dbReference type="NCBI Taxonomy" id="1314806"/>
    <lineage>
        <taxon>Eukaryota</taxon>
        <taxon>Fungi</taxon>
        <taxon>Dikarya</taxon>
        <taxon>Basidiomycota</taxon>
        <taxon>Agaricomycotina</taxon>
        <taxon>Agaricomycetes</taxon>
        <taxon>Russulales</taxon>
        <taxon>Lachnocladiaceae</taxon>
        <taxon>Vararia</taxon>
    </lineage>
</organism>
<sequence>MSGRPKPRRQRTIASTVELVNQVGGHAGVQTTEDGSLLIKPTLPLEHEFYAALAREPDLEPLRPHVPKFLGTLKLHGSETSTEAGVEKESLVLENLSHTFKKPNILDVKLGTILYDEDAAPEKRERMKKTARETTSSETGIRLTGFQVYDNITGTAVVTPKSYGKSIKPAELPDGLRRMFPVASAEPLADGRANLGLPSRTLLPILEAIRDITEEIMDVLSGIELRMVGASLLVVYEADHSRAEEGVRWVEEQMKLVEKGALYEDEEGGDEKDDEHEKNTPFAPFSVKLIDFAHTRLKPGEGPDDGVLLGIETLLRLLEGRIKEVSALVEDKTSE</sequence>
<dbReference type="EMBL" id="MU273491">
    <property type="protein sequence ID" value="KAI0034998.1"/>
    <property type="molecule type" value="Genomic_DNA"/>
</dbReference>
<keyword evidence="2" id="KW-1185">Reference proteome</keyword>
<evidence type="ECO:0000313" key="2">
    <source>
        <dbReference type="Proteomes" id="UP000814128"/>
    </source>
</evidence>
<gene>
    <name evidence="1" type="ORF">K488DRAFT_44224</name>
</gene>
<accession>A0ACB8QTI0</accession>
<name>A0ACB8QTI0_9AGAM</name>
<reference evidence="1" key="2">
    <citation type="journal article" date="2022" name="New Phytol.">
        <title>Evolutionary transition to the ectomycorrhizal habit in the genomes of a hyperdiverse lineage of mushroom-forming fungi.</title>
        <authorList>
            <person name="Looney B."/>
            <person name="Miyauchi S."/>
            <person name="Morin E."/>
            <person name="Drula E."/>
            <person name="Courty P.E."/>
            <person name="Kohler A."/>
            <person name="Kuo A."/>
            <person name="LaButti K."/>
            <person name="Pangilinan J."/>
            <person name="Lipzen A."/>
            <person name="Riley R."/>
            <person name="Andreopoulos W."/>
            <person name="He G."/>
            <person name="Johnson J."/>
            <person name="Nolan M."/>
            <person name="Tritt A."/>
            <person name="Barry K.W."/>
            <person name="Grigoriev I.V."/>
            <person name="Nagy L.G."/>
            <person name="Hibbett D."/>
            <person name="Henrissat B."/>
            <person name="Matheny P.B."/>
            <person name="Labbe J."/>
            <person name="Martin F.M."/>
        </authorList>
    </citation>
    <scope>NUCLEOTIDE SEQUENCE</scope>
    <source>
        <strain evidence="1">EC-137</strain>
    </source>
</reference>
<proteinExistence type="predicted"/>
<comment type="caution">
    <text evidence="1">The sequence shown here is derived from an EMBL/GenBank/DDBJ whole genome shotgun (WGS) entry which is preliminary data.</text>
</comment>
<protein>
    <submittedName>
        <fullName evidence="1">Uncharacterized protein</fullName>
    </submittedName>
</protein>
<dbReference type="Proteomes" id="UP000814128">
    <property type="component" value="Unassembled WGS sequence"/>
</dbReference>